<feature type="compositionally biased region" description="Basic and acidic residues" evidence="1">
    <location>
        <begin position="234"/>
        <end position="246"/>
    </location>
</feature>
<feature type="compositionally biased region" description="Polar residues" evidence="1">
    <location>
        <begin position="224"/>
        <end position="233"/>
    </location>
</feature>
<sequence>MDRMKTLTDALSITGFDELQVIEEEKEAANRKKRQRRASREQHECTSPVAASQRRKSTTSQEIDEEEDYDVILLNEIRKNLAGRTSDTVDDCFSRAGKSEEERKAKSRGARTSVDKTKSKTRICAAGSNKPPERRKASDGERSGSVKAGTKRRTSVQADSVCGKREGRKKSAKDFDDASSISEEEYTEEDEEDDDVDKVRRVRGSKSSAGGRPGGQGGSRKKNSQSYNITIQPEKTEKPKERDVSRKPVCNINAYRGSEDEIE</sequence>
<dbReference type="EMBL" id="OU900105">
    <property type="protein sequence ID" value="CAG9856678.1"/>
    <property type="molecule type" value="Genomic_DNA"/>
</dbReference>
<feature type="compositionally biased region" description="Basic and acidic residues" evidence="1">
    <location>
        <begin position="131"/>
        <end position="144"/>
    </location>
</feature>
<evidence type="ECO:0000313" key="2">
    <source>
        <dbReference type="EMBL" id="CAG9856678.1"/>
    </source>
</evidence>
<dbReference type="Proteomes" id="UP001153712">
    <property type="component" value="Chromosome 12"/>
</dbReference>
<proteinExistence type="predicted"/>
<feature type="region of interest" description="Disordered" evidence="1">
    <location>
        <begin position="85"/>
        <end position="263"/>
    </location>
</feature>
<protein>
    <submittedName>
        <fullName evidence="2">Uncharacterized protein</fullName>
    </submittedName>
</protein>
<feature type="region of interest" description="Disordered" evidence="1">
    <location>
        <begin position="26"/>
        <end position="68"/>
    </location>
</feature>
<evidence type="ECO:0000313" key="3">
    <source>
        <dbReference type="Proteomes" id="UP001153712"/>
    </source>
</evidence>
<reference evidence="2" key="1">
    <citation type="submission" date="2022-01" db="EMBL/GenBank/DDBJ databases">
        <authorList>
            <person name="King R."/>
        </authorList>
    </citation>
    <scope>NUCLEOTIDE SEQUENCE</scope>
</reference>
<feature type="compositionally biased region" description="Acidic residues" evidence="1">
    <location>
        <begin position="182"/>
        <end position="196"/>
    </location>
</feature>
<keyword evidence="3" id="KW-1185">Reference proteome</keyword>
<dbReference type="AlphaFoldDB" id="A0A9N9XP81"/>
<evidence type="ECO:0000256" key="1">
    <source>
        <dbReference type="SAM" id="MobiDB-lite"/>
    </source>
</evidence>
<gene>
    <name evidence="2" type="ORF">PHYEVI_LOCUS3097</name>
</gene>
<accession>A0A9N9XP81</accession>
<organism evidence="2 3">
    <name type="scientific">Phyllotreta striolata</name>
    <name type="common">Striped flea beetle</name>
    <name type="synonym">Crioceris striolata</name>
    <dbReference type="NCBI Taxonomy" id="444603"/>
    <lineage>
        <taxon>Eukaryota</taxon>
        <taxon>Metazoa</taxon>
        <taxon>Ecdysozoa</taxon>
        <taxon>Arthropoda</taxon>
        <taxon>Hexapoda</taxon>
        <taxon>Insecta</taxon>
        <taxon>Pterygota</taxon>
        <taxon>Neoptera</taxon>
        <taxon>Endopterygota</taxon>
        <taxon>Coleoptera</taxon>
        <taxon>Polyphaga</taxon>
        <taxon>Cucujiformia</taxon>
        <taxon>Chrysomeloidea</taxon>
        <taxon>Chrysomelidae</taxon>
        <taxon>Galerucinae</taxon>
        <taxon>Alticini</taxon>
        <taxon>Phyllotreta</taxon>
    </lineage>
</organism>
<name>A0A9N9XP81_PHYSR</name>